<feature type="region of interest" description="Disordered" evidence="1">
    <location>
        <begin position="61"/>
        <end position="94"/>
    </location>
</feature>
<dbReference type="EMBL" id="CADCVO010000611">
    <property type="protein sequence ID" value="CAA9528853.1"/>
    <property type="molecule type" value="Genomic_DNA"/>
</dbReference>
<reference evidence="2" key="1">
    <citation type="submission" date="2020-02" db="EMBL/GenBank/DDBJ databases">
        <authorList>
            <person name="Meier V. D."/>
        </authorList>
    </citation>
    <scope>NUCLEOTIDE SEQUENCE</scope>
    <source>
        <strain evidence="2">AVDCRST_MAG13</strain>
    </source>
</reference>
<evidence type="ECO:0008006" key="3">
    <source>
        <dbReference type="Google" id="ProtNLM"/>
    </source>
</evidence>
<feature type="compositionally biased region" description="Basic and acidic residues" evidence="1">
    <location>
        <begin position="61"/>
        <end position="88"/>
    </location>
</feature>
<evidence type="ECO:0000256" key="1">
    <source>
        <dbReference type="SAM" id="MobiDB-lite"/>
    </source>
</evidence>
<feature type="region of interest" description="Disordered" evidence="1">
    <location>
        <begin position="110"/>
        <end position="132"/>
    </location>
</feature>
<sequence>MAKGKTKDEYAETYTHPELRERLKEEIKASGKGGRAGQWSARKSQLLVREYEAAGGGYRHEGELTESQQHLHEWSEQDWHTKDGEAGARGEGGTARYLPDAAWKLLTDAEREATDRRKREGEDQHVDNTEAAREARRAAELLDLGADAARAAVRRMDTRSGLERARRAEGELGKGRKTVLGAIDRRLEAL</sequence>
<proteinExistence type="predicted"/>
<organism evidence="2">
    <name type="scientific">uncultured Solirubrobacteraceae bacterium</name>
    <dbReference type="NCBI Taxonomy" id="1162706"/>
    <lineage>
        <taxon>Bacteria</taxon>
        <taxon>Bacillati</taxon>
        <taxon>Actinomycetota</taxon>
        <taxon>Thermoleophilia</taxon>
        <taxon>Solirubrobacterales</taxon>
        <taxon>Solirubrobacteraceae</taxon>
        <taxon>environmental samples</taxon>
    </lineage>
</organism>
<accession>A0A6J4TRY9</accession>
<evidence type="ECO:0000313" key="2">
    <source>
        <dbReference type="EMBL" id="CAA9528853.1"/>
    </source>
</evidence>
<protein>
    <recommendedName>
        <fullName evidence="3">DUF5872 domain-containing protein</fullName>
    </recommendedName>
</protein>
<gene>
    <name evidence="2" type="ORF">AVDCRST_MAG13-3981</name>
</gene>
<dbReference type="AlphaFoldDB" id="A0A6J4TRY9"/>
<name>A0A6J4TRY9_9ACTN</name>